<accession>A0ABX2XPI5</accession>
<keyword evidence="2" id="KW-1185">Reference proteome</keyword>
<dbReference type="Proteomes" id="UP000093343">
    <property type="component" value="Unassembled WGS sequence"/>
</dbReference>
<sequence length="63" mass="7128">MGYNHTNLTGLENGNGEYSPIMLLYKIKRSINILGIADLIAKRQKWNSPYKAKALFLLITGFN</sequence>
<gene>
    <name evidence="1" type="ORF">FLP_00285</name>
</gene>
<comment type="caution">
    <text evidence="1">The sequence shown here is derived from an EMBL/GenBank/DDBJ whole genome shotgun (WGS) entry which is preliminary data.</text>
</comment>
<reference evidence="2" key="1">
    <citation type="submission" date="2016-03" db="EMBL/GenBank/DDBJ databases">
        <title>Draft genome sequence of Paenibacillus glacialis DSM 22343.</title>
        <authorList>
            <person name="Shin S.-K."/>
            <person name="Yi H."/>
        </authorList>
    </citation>
    <scope>NUCLEOTIDE SEQUENCE [LARGE SCALE GENOMIC DNA]</scope>
    <source>
        <strain evidence="2">CCUG 60099</strain>
    </source>
</reference>
<dbReference type="RefSeq" id="WP_065447505.1">
    <property type="nucleotide sequence ID" value="NZ_LVEN01000001.1"/>
</dbReference>
<organism evidence="1 2">
    <name type="scientific">Flavobacterium piscis</name>
    <dbReference type="NCBI Taxonomy" id="1114874"/>
    <lineage>
        <taxon>Bacteria</taxon>
        <taxon>Pseudomonadati</taxon>
        <taxon>Bacteroidota</taxon>
        <taxon>Flavobacteriia</taxon>
        <taxon>Flavobacteriales</taxon>
        <taxon>Flavobacteriaceae</taxon>
        <taxon>Flavobacterium</taxon>
    </lineage>
</organism>
<evidence type="ECO:0000313" key="2">
    <source>
        <dbReference type="Proteomes" id="UP000093343"/>
    </source>
</evidence>
<evidence type="ECO:0000313" key="1">
    <source>
        <dbReference type="EMBL" id="OCB78180.1"/>
    </source>
</evidence>
<dbReference type="EMBL" id="LVEN01000001">
    <property type="protein sequence ID" value="OCB78180.1"/>
    <property type="molecule type" value="Genomic_DNA"/>
</dbReference>
<protein>
    <recommendedName>
        <fullName evidence="3">Transposase</fullName>
    </recommendedName>
</protein>
<proteinExistence type="predicted"/>
<name>A0ABX2XPI5_9FLAO</name>
<evidence type="ECO:0008006" key="3">
    <source>
        <dbReference type="Google" id="ProtNLM"/>
    </source>
</evidence>